<evidence type="ECO:0000256" key="3">
    <source>
        <dbReference type="ARBA" id="ARBA00022989"/>
    </source>
</evidence>
<evidence type="ECO:0008006" key="9">
    <source>
        <dbReference type="Google" id="ProtNLM"/>
    </source>
</evidence>
<dbReference type="EMBL" id="LSMT01000152">
    <property type="protein sequence ID" value="PFX25368.1"/>
    <property type="molecule type" value="Genomic_DNA"/>
</dbReference>
<feature type="compositionally biased region" description="Low complexity" evidence="5">
    <location>
        <begin position="181"/>
        <end position="191"/>
    </location>
</feature>
<dbReference type="PANTHER" id="PTHR31395">
    <property type="entry name" value="SHISA"/>
    <property type="match status" value="1"/>
</dbReference>
<dbReference type="InterPro" id="IPR026910">
    <property type="entry name" value="Shisa"/>
</dbReference>
<evidence type="ECO:0000256" key="1">
    <source>
        <dbReference type="ARBA" id="ARBA00004370"/>
    </source>
</evidence>
<protein>
    <recommendedName>
        <fullName evidence="9">Cysteine and tyrosine-rich protein 1</fullName>
    </recommendedName>
</protein>
<evidence type="ECO:0000256" key="4">
    <source>
        <dbReference type="ARBA" id="ARBA00023136"/>
    </source>
</evidence>
<sequence length="200" mass="21117">MGETLANFHSSGNIPVVIDKLNIQVKEGATIGAASLRGATSCFDKTDCSALETCCNDGICRETCYYCSYNSQCGTGEMCCDGDCAYSCVWTAGSIAGAVIGTIIFFAIIISIVSCCCCACCPYYRYRTPGTVIVTGGQPPYQQIVTTSTNTTQQGFVQYPPPGNYNQPPPTYSPPGPAPYPSAQVQGQAAMMPPPAPVKY</sequence>
<feature type="compositionally biased region" description="Pro residues" evidence="5">
    <location>
        <begin position="167"/>
        <end position="180"/>
    </location>
</feature>
<keyword evidence="3 6" id="KW-1133">Transmembrane helix</keyword>
<dbReference type="Proteomes" id="UP000225706">
    <property type="component" value="Unassembled WGS sequence"/>
</dbReference>
<evidence type="ECO:0000256" key="2">
    <source>
        <dbReference type="ARBA" id="ARBA00022692"/>
    </source>
</evidence>
<feature type="region of interest" description="Disordered" evidence="5">
    <location>
        <begin position="167"/>
        <end position="200"/>
    </location>
</feature>
<accession>A0A2B4S9X7</accession>
<feature type="transmembrane region" description="Helical" evidence="6">
    <location>
        <begin position="95"/>
        <end position="124"/>
    </location>
</feature>
<keyword evidence="8" id="KW-1185">Reference proteome</keyword>
<dbReference type="PANTHER" id="PTHR31395:SF23">
    <property type="entry name" value="GEO05642P1"/>
    <property type="match status" value="1"/>
</dbReference>
<evidence type="ECO:0000256" key="5">
    <source>
        <dbReference type="SAM" id="MobiDB-lite"/>
    </source>
</evidence>
<gene>
    <name evidence="7" type="ORF">AWC38_SpisGene9978</name>
</gene>
<dbReference type="AlphaFoldDB" id="A0A2B4S9X7"/>
<keyword evidence="2 6" id="KW-0812">Transmembrane</keyword>
<evidence type="ECO:0000313" key="8">
    <source>
        <dbReference type="Proteomes" id="UP000225706"/>
    </source>
</evidence>
<reference evidence="8" key="1">
    <citation type="journal article" date="2017" name="bioRxiv">
        <title>Comparative analysis of the genomes of Stylophora pistillata and Acropora digitifera provides evidence for extensive differences between species of corals.</title>
        <authorList>
            <person name="Voolstra C.R."/>
            <person name="Li Y."/>
            <person name="Liew Y.J."/>
            <person name="Baumgarten S."/>
            <person name="Zoccola D."/>
            <person name="Flot J.-F."/>
            <person name="Tambutte S."/>
            <person name="Allemand D."/>
            <person name="Aranda M."/>
        </authorList>
    </citation>
    <scope>NUCLEOTIDE SEQUENCE [LARGE SCALE GENOMIC DNA]</scope>
</reference>
<evidence type="ECO:0000256" key="6">
    <source>
        <dbReference type="SAM" id="Phobius"/>
    </source>
</evidence>
<evidence type="ECO:0000313" key="7">
    <source>
        <dbReference type="EMBL" id="PFX25368.1"/>
    </source>
</evidence>
<name>A0A2B4S9X7_STYPI</name>
<proteinExistence type="predicted"/>
<comment type="subcellular location">
    <subcellularLocation>
        <location evidence="1">Membrane</location>
    </subcellularLocation>
</comment>
<organism evidence="7 8">
    <name type="scientific">Stylophora pistillata</name>
    <name type="common">Smooth cauliflower coral</name>
    <dbReference type="NCBI Taxonomy" id="50429"/>
    <lineage>
        <taxon>Eukaryota</taxon>
        <taxon>Metazoa</taxon>
        <taxon>Cnidaria</taxon>
        <taxon>Anthozoa</taxon>
        <taxon>Hexacorallia</taxon>
        <taxon>Scleractinia</taxon>
        <taxon>Astrocoeniina</taxon>
        <taxon>Pocilloporidae</taxon>
        <taxon>Stylophora</taxon>
    </lineage>
</organism>
<dbReference type="OrthoDB" id="6008189at2759"/>
<comment type="caution">
    <text evidence="7">The sequence shown here is derived from an EMBL/GenBank/DDBJ whole genome shotgun (WGS) entry which is preliminary data.</text>
</comment>
<dbReference type="GO" id="GO:0016020">
    <property type="term" value="C:membrane"/>
    <property type="evidence" value="ECO:0007669"/>
    <property type="project" value="UniProtKB-SubCell"/>
</dbReference>
<keyword evidence="4 6" id="KW-0472">Membrane</keyword>